<dbReference type="PROSITE" id="PS51257">
    <property type="entry name" value="PROKAR_LIPOPROTEIN"/>
    <property type="match status" value="1"/>
</dbReference>
<evidence type="ECO:0000256" key="1">
    <source>
        <dbReference type="SAM" id="MobiDB-lite"/>
    </source>
</evidence>
<accession>A0A3S9HPX8</accession>
<proteinExistence type="predicted"/>
<dbReference type="Proteomes" id="UP000275663">
    <property type="component" value="Chromosome"/>
</dbReference>
<dbReference type="AlphaFoldDB" id="A0A3S9HPX8"/>
<feature type="compositionally biased region" description="Low complexity" evidence="1">
    <location>
        <begin position="152"/>
        <end position="167"/>
    </location>
</feature>
<feature type="chain" id="PRO_5019145148" evidence="2">
    <location>
        <begin position="28"/>
        <end position="219"/>
    </location>
</feature>
<organism evidence="3 4">
    <name type="scientific">Undibacterium parvum</name>
    <dbReference type="NCBI Taxonomy" id="401471"/>
    <lineage>
        <taxon>Bacteria</taxon>
        <taxon>Pseudomonadati</taxon>
        <taxon>Pseudomonadota</taxon>
        <taxon>Betaproteobacteria</taxon>
        <taxon>Burkholderiales</taxon>
        <taxon>Oxalobacteraceae</taxon>
        <taxon>Undibacterium</taxon>
    </lineage>
</organism>
<evidence type="ECO:0000256" key="2">
    <source>
        <dbReference type="SAM" id="SignalP"/>
    </source>
</evidence>
<dbReference type="KEGG" id="upv:EJN92_20360"/>
<dbReference type="OrthoDB" id="1436842at2"/>
<gene>
    <name evidence="3" type="ORF">EJN92_20360</name>
</gene>
<feature type="region of interest" description="Disordered" evidence="1">
    <location>
        <begin position="149"/>
        <end position="169"/>
    </location>
</feature>
<dbReference type="EMBL" id="CP034464">
    <property type="protein sequence ID" value="AZP14144.1"/>
    <property type="molecule type" value="Genomic_DNA"/>
</dbReference>
<evidence type="ECO:0000313" key="4">
    <source>
        <dbReference type="Proteomes" id="UP000275663"/>
    </source>
</evidence>
<reference evidence="3 4" key="1">
    <citation type="journal article" date="2011" name="Int. J. Syst. Evol. Microbiol.">
        <title>Description of Undibacterium oligocarboniphilum sp. nov., isolated from purified water, and Undibacterium pigrum strain CCUG 49012 as the type strain of Undibacterium parvum sp. nov., and emended descriptions of the genus Undibacterium and the species Undibacterium pigrum.</title>
        <authorList>
            <person name="Eder W."/>
            <person name="Wanner G."/>
            <person name="Ludwig W."/>
            <person name="Busse H.J."/>
            <person name="Ziemke-Kageler F."/>
            <person name="Lang E."/>
        </authorList>
    </citation>
    <scope>NUCLEOTIDE SEQUENCE [LARGE SCALE GENOMIC DNA]</scope>
    <source>
        <strain evidence="3 4">DSM 23061</strain>
    </source>
</reference>
<keyword evidence="4" id="KW-1185">Reference proteome</keyword>
<sequence length="219" mass="23812">MYKFLKLAVSLSFIAVLSTGCVNHSTANVNPLVNLSSLKTMHVKHLPSDNTKVNEEIADKLRLKGVTVSTGATPPSNVDAIVTYIDRWRWDITMYMLELTVTIRDPKSDWPMAVGNSLHTSLTRKSQSEMIDEVINTIYNSAGKPVVTSNGPTTSAASTTSTATPQQITPPAPAIKEAAAVPPASNLSEKLRELDALKKDGLITEAEYASKRKTLIEKF</sequence>
<evidence type="ECO:0000313" key="3">
    <source>
        <dbReference type="EMBL" id="AZP14144.1"/>
    </source>
</evidence>
<name>A0A3S9HPX8_9BURK</name>
<feature type="signal peptide" evidence="2">
    <location>
        <begin position="1"/>
        <end position="27"/>
    </location>
</feature>
<keyword evidence="2" id="KW-0732">Signal</keyword>
<dbReference type="RefSeq" id="WP_126129505.1">
    <property type="nucleotide sequence ID" value="NZ_CP034464.1"/>
</dbReference>
<protein>
    <submittedName>
        <fullName evidence="3">SHOCT domain-containing protein</fullName>
    </submittedName>
</protein>